<name>A0A1X0DAU1_MYCHE</name>
<evidence type="ECO:0000256" key="1">
    <source>
        <dbReference type="SAM" id="MobiDB-lite"/>
    </source>
</evidence>
<keyword evidence="3" id="KW-1185">Reference proteome</keyword>
<dbReference type="EMBL" id="MVHR01000048">
    <property type="protein sequence ID" value="ORA69536.1"/>
    <property type="molecule type" value="Genomic_DNA"/>
</dbReference>
<evidence type="ECO:0000313" key="3">
    <source>
        <dbReference type="Proteomes" id="UP000192566"/>
    </source>
</evidence>
<gene>
    <name evidence="2" type="ORF">BST25_21295</name>
</gene>
<dbReference type="Proteomes" id="UP000192566">
    <property type="component" value="Unassembled WGS sequence"/>
</dbReference>
<dbReference type="STRING" id="53376.BST25_21295"/>
<accession>A0A1X0DAU1</accession>
<feature type="region of interest" description="Disordered" evidence="1">
    <location>
        <begin position="278"/>
        <end position="320"/>
    </location>
</feature>
<feature type="compositionally biased region" description="Polar residues" evidence="1">
    <location>
        <begin position="283"/>
        <end position="292"/>
    </location>
</feature>
<organism evidence="2 3">
    <name type="scientific">Mycobacterium heidelbergense</name>
    <dbReference type="NCBI Taxonomy" id="53376"/>
    <lineage>
        <taxon>Bacteria</taxon>
        <taxon>Bacillati</taxon>
        <taxon>Actinomycetota</taxon>
        <taxon>Actinomycetes</taxon>
        <taxon>Mycobacteriales</taxon>
        <taxon>Mycobacteriaceae</taxon>
        <taxon>Mycobacterium</taxon>
        <taxon>Mycobacterium simiae complex</taxon>
    </lineage>
</organism>
<sequence length="320" mass="31912">MLDRSGRVLDGRRRVLNRRGRLLWLMDHRRACAPMVDGAAATGGILDDGAGVRRRRRMSTNVGPSTTAALNDGALSTCGGGVVLDRGATGVDRAAATERGTFLAEDLAVRPAAGSPGDGAARALACASSRDGTAEPAGRSATAGGVAAQACTPSNGRGRRLGRRVAAKGAAVAAQNRAASLATDAQSSAARRAGARLATDTNTREWAGDVRRSGTVHRSTFAGDQSRLTARAGAERRVAAGTGEATDIACTCQPSACGKTGLSAQTTAASNAGLANERGLGAGTSTEPALSLTTEGATGTEPTAGQATEGATGPAASFPC</sequence>
<comment type="caution">
    <text evidence="2">The sequence shown here is derived from an EMBL/GenBank/DDBJ whole genome shotgun (WGS) entry which is preliminary data.</text>
</comment>
<reference evidence="2 3" key="1">
    <citation type="submission" date="2017-02" db="EMBL/GenBank/DDBJ databases">
        <title>The new phylogeny of genus Mycobacterium.</title>
        <authorList>
            <person name="Tortoli E."/>
            <person name="Trovato A."/>
            <person name="Cirillo D.M."/>
        </authorList>
    </citation>
    <scope>NUCLEOTIDE SEQUENCE [LARGE SCALE GENOMIC DNA]</scope>
    <source>
        <strain evidence="2 3">DSM 44471</strain>
    </source>
</reference>
<dbReference type="AlphaFoldDB" id="A0A1X0DAU1"/>
<evidence type="ECO:0000313" key="2">
    <source>
        <dbReference type="EMBL" id="ORA69536.1"/>
    </source>
</evidence>
<protein>
    <submittedName>
        <fullName evidence="2">Uncharacterized protein</fullName>
    </submittedName>
</protein>
<feature type="compositionally biased region" description="Low complexity" evidence="1">
    <location>
        <begin position="293"/>
        <end position="320"/>
    </location>
</feature>
<proteinExistence type="predicted"/>